<dbReference type="Proteomes" id="UP000294335">
    <property type="component" value="Unassembled WGS sequence"/>
</dbReference>
<name>A0AAQ1PAC1_9PSED</name>
<proteinExistence type="predicted"/>
<comment type="caution">
    <text evidence="1">The sequence shown here is derived from an EMBL/GenBank/DDBJ whole genome shotgun (WGS) entry which is preliminary data.</text>
</comment>
<sequence length="55" mass="5826">MYPCGSGQAREGLQSSPYALDTNQHSFLQTAIDSGHCCSFRGPPSCSTTYVGIPT</sequence>
<keyword evidence="2" id="KW-1185">Reference proteome</keyword>
<protein>
    <submittedName>
        <fullName evidence="1">Uncharacterized protein</fullName>
    </submittedName>
</protein>
<evidence type="ECO:0000313" key="2">
    <source>
        <dbReference type="Proteomes" id="UP000294335"/>
    </source>
</evidence>
<reference evidence="1 2" key="1">
    <citation type="submission" date="2018-02" db="EMBL/GenBank/DDBJ databases">
        <authorList>
            <person name="Dubost A."/>
        </authorList>
    </citation>
    <scope>NUCLEOTIDE SEQUENCE [LARGE SCALE GENOMIC DNA]</scope>
    <source>
        <strain evidence="2">JV551A3</strain>
    </source>
</reference>
<dbReference type="EMBL" id="OPYN01000184">
    <property type="protein sequence ID" value="SPO62727.1"/>
    <property type="molecule type" value="Genomic_DNA"/>
</dbReference>
<evidence type="ECO:0000313" key="1">
    <source>
        <dbReference type="EMBL" id="SPO62727.1"/>
    </source>
</evidence>
<organism evidence="1 2">
    <name type="scientific">Pseudomonas inefficax</name>
    <dbReference type="NCBI Taxonomy" id="2078786"/>
    <lineage>
        <taxon>Bacteria</taxon>
        <taxon>Pseudomonadati</taxon>
        <taxon>Pseudomonadota</taxon>
        <taxon>Gammaproteobacteria</taxon>
        <taxon>Pseudomonadales</taxon>
        <taxon>Pseudomonadaceae</taxon>
        <taxon>Pseudomonas</taxon>
    </lineage>
</organism>
<accession>A0AAQ1PAC1</accession>
<gene>
    <name evidence="1" type="ORF">JV551A3_V1_1840021</name>
</gene>
<dbReference type="AlphaFoldDB" id="A0AAQ1PAC1"/>